<name>A0A1M6HCI1_9RHOB</name>
<evidence type="ECO:0000313" key="3">
    <source>
        <dbReference type="Proteomes" id="UP000184292"/>
    </source>
</evidence>
<gene>
    <name evidence="2" type="ORF">SAMN05444417_3155</name>
</gene>
<feature type="compositionally biased region" description="Low complexity" evidence="1">
    <location>
        <begin position="110"/>
        <end position="119"/>
    </location>
</feature>
<dbReference type="EMBL" id="FQYO01000006">
    <property type="protein sequence ID" value="SHJ19876.1"/>
    <property type="molecule type" value="Genomic_DNA"/>
</dbReference>
<protein>
    <submittedName>
        <fullName evidence="2">Uncharacterized protein</fullName>
    </submittedName>
</protein>
<dbReference type="STRING" id="1447782.SAMN05444417_3155"/>
<accession>A0A1M6HCI1</accession>
<evidence type="ECO:0000256" key="1">
    <source>
        <dbReference type="SAM" id="MobiDB-lite"/>
    </source>
</evidence>
<feature type="region of interest" description="Disordered" evidence="1">
    <location>
        <begin position="1"/>
        <end position="282"/>
    </location>
</feature>
<keyword evidence="3" id="KW-1185">Reference proteome</keyword>
<dbReference type="Proteomes" id="UP000184292">
    <property type="component" value="Unassembled WGS sequence"/>
</dbReference>
<evidence type="ECO:0000313" key="2">
    <source>
        <dbReference type="EMBL" id="SHJ19876.1"/>
    </source>
</evidence>
<reference evidence="2 3" key="1">
    <citation type="submission" date="2016-11" db="EMBL/GenBank/DDBJ databases">
        <authorList>
            <person name="Jaros S."/>
            <person name="Januszkiewicz K."/>
            <person name="Wedrychowicz H."/>
        </authorList>
    </citation>
    <scope>NUCLEOTIDE SEQUENCE [LARGE SCALE GENOMIC DNA]</scope>
    <source>
        <strain evidence="2 3">DSM 100565</strain>
    </source>
</reference>
<sequence>MGRPAAAPGRRATMSLRGRHGPMAAAAPEGGAPGGGPAAAPGWSATMSLRGRHGPMAAAAPEGGGRRVDRRRPRSGEPRCPSAAGTGRWPRPLQRGGRGVNQRRPRGGRPRCPSAAGGPDRTGRSGGGLDRMWVGDGEGQVASTSGGERTGPPARGPIRRIGEAPLPEDVRSIGPPAVPKVRSVATGGPCAGVRAGDSSRGGTGGAIPRPLRAAGGSDRSLLLPPPGRQPRADGRGGAGSPPAPARAGGGASLRARRRRRDGPRSRSVPRNRPPPRSRRNCA</sequence>
<dbReference type="AlphaFoldDB" id="A0A1M6HCI1"/>
<organism evidence="2 3">
    <name type="scientific">Wenxinia saemankumensis</name>
    <dbReference type="NCBI Taxonomy" id="1447782"/>
    <lineage>
        <taxon>Bacteria</taxon>
        <taxon>Pseudomonadati</taxon>
        <taxon>Pseudomonadota</taxon>
        <taxon>Alphaproteobacteria</taxon>
        <taxon>Rhodobacterales</taxon>
        <taxon>Roseobacteraceae</taxon>
        <taxon>Wenxinia</taxon>
    </lineage>
</organism>
<feature type="compositionally biased region" description="Low complexity" evidence="1">
    <location>
        <begin position="1"/>
        <end position="12"/>
    </location>
</feature>
<proteinExistence type="predicted"/>
<feature type="compositionally biased region" description="Low complexity" evidence="1">
    <location>
        <begin position="21"/>
        <end position="30"/>
    </location>
</feature>
<feature type="compositionally biased region" description="Basic residues" evidence="1">
    <location>
        <begin position="254"/>
        <end position="282"/>
    </location>
</feature>